<sequence>MQPSVHISKIIPPHPPQILLRPRLIKALQQHQEKKLILILGQAAQGKSTLAASYVAGSPTPSAWINLGPEDTDAVSLYHLLGHALLRVLPEVNLSSTLKYPALALGPRETGNLYRDWLHVLLGGITTSVRIILDGLDRLAFESTALDLVQVLLAELPANVRLMILSREMPLLPLQGLSERHELFIMTNADLAFTLEETTNYFHNIRHFHISSELIGRIHQLTEGWIGGLVLFCDSLDWVPENQRERYVSQELAGKFIWNIFQYFGEKILALLPREVQEFLIKSSILDVVEPDFVEEAMGLANPQAILDGLVQRNLFIQAIYDKKGGWSYKYHPLFKEFLQGKFQTLMVREQQMTSYYQAASLSERRADLENAVRFYLRAQAYPEAARAVEKAGGELVKMGKIAELAQWLTALPQDLVQHNPWLLFYLFITKRFTGAQDATAILERALALFEEKGEMRGRLLALAHLLEASVIGGRPTMPLVALIEQGEELLAAAGAEAFPFERAVLLFQLGFAHFMRSGNPYKGYLACQNAYLLAESLGDVSLQFNALLLSYASLTWMGEFAEASKLSQKVDELLAAYPYPGPRALHLLHLGILHLRRGDLEQAATMINKAQELTEKHGLINLTRWVLLQNLVLKFLKGNYREAEALGRHLLDRTRAMDNKFIHGMAAAVLATSFYFEGDYRQARQMVDYAQDILASEEGLGMLHLKAGRITCNLISYHFRDRDPDEQELHDLLGYFTSMSMPYYEAATHLTLALINRQKGQNRDAALHVTRGLRLAKDKGYCHSLDLTRNDMLNVCLLALELEAVDVWDSVTEILTTCLADLAVPALTSLISHGNRTVADKAWEIRQAIHRAALPHLRLQTLGGFRLWRGETPVEEKEWEGHQPQLLLKAIVAHGPQGVPKDVLMEDLWPEASPHLSEKNFKVNLHRLRRTLEPVIDKTLGFSYVHLRASLVSLDPELCQVDAYQFMALCQQGEKAEQAGDLKGARALFQQAVALYEGDFLSEELYHPWVETRREELRDRYLHILSHLAKLHEDRGSLVKATDCYAKIVQVDPLAEGACRRLMQLYAQRGLRNAALRVYEECRKSLQEMLNTEPEEVTTAIYRKVLETAPRGRRDTDKDL</sequence>
<dbReference type="GO" id="GO:0003677">
    <property type="term" value="F:DNA binding"/>
    <property type="evidence" value="ECO:0007669"/>
    <property type="project" value="InterPro"/>
</dbReference>
<dbReference type="SUPFAM" id="SSF48452">
    <property type="entry name" value="TPR-like"/>
    <property type="match status" value="2"/>
</dbReference>
<dbReference type="EMBL" id="DTGR01000199">
    <property type="protein sequence ID" value="HHS30530.1"/>
    <property type="molecule type" value="Genomic_DNA"/>
</dbReference>
<dbReference type="PANTHER" id="PTHR35807">
    <property type="entry name" value="TRANSCRIPTIONAL REGULATOR REDD-RELATED"/>
    <property type="match status" value="1"/>
</dbReference>
<feature type="domain" description="Bacterial transcriptional activator" evidence="2">
    <location>
        <begin position="962"/>
        <end position="1107"/>
    </location>
</feature>
<dbReference type="SUPFAM" id="SSF52540">
    <property type="entry name" value="P-loop containing nucleoside triphosphate hydrolases"/>
    <property type="match status" value="1"/>
</dbReference>
<dbReference type="SMART" id="SM01043">
    <property type="entry name" value="BTAD"/>
    <property type="match status" value="1"/>
</dbReference>
<dbReference type="InterPro" id="IPR036388">
    <property type="entry name" value="WH-like_DNA-bd_sf"/>
</dbReference>
<dbReference type="InterPro" id="IPR005158">
    <property type="entry name" value="BTAD"/>
</dbReference>
<dbReference type="GO" id="GO:0006355">
    <property type="term" value="P:regulation of DNA-templated transcription"/>
    <property type="evidence" value="ECO:0007669"/>
    <property type="project" value="InterPro"/>
</dbReference>
<gene>
    <name evidence="3" type="ORF">ENV52_12620</name>
</gene>
<dbReference type="Gene3D" id="1.25.40.10">
    <property type="entry name" value="Tetratricopeptide repeat domain"/>
    <property type="match status" value="2"/>
</dbReference>
<protein>
    <recommendedName>
        <fullName evidence="2">Bacterial transcriptional activator domain-containing protein</fullName>
    </recommendedName>
</protein>
<dbReference type="PANTHER" id="PTHR35807:SF2">
    <property type="entry name" value="TRANSCRIPTIONAL ACTIVATOR DOMAIN"/>
    <property type="match status" value="1"/>
</dbReference>
<dbReference type="InterPro" id="IPR011990">
    <property type="entry name" value="TPR-like_helical_dom_sf"/>
</dbReference>
<keyword evidence="1" id="KW-0802">TPR repeat</keyword>
<dbReference type="Pfam" id="PF03704">
    <property type="entry name" value="BTAD"/>
    <property type="match status" value="1"/>
</dbReference>
<dbReference type="AlphaFoldDB" id="A0A7V6A5F8"/>
<accession>A0A7V6A5F8</accession>
<dbReference type="InterPro" id="IPR051677">
    <property type="entry name" value="AfsR-DnrI-RedD_regulator"/>
</dbReference>
<dbReference type="Pfam" id="PF25873">
    <property type="entry name" value="WHD_MalT"/>
    <property type="match status" value="1"/>
</dbReference>
<dbReference type="InterPro" id="IPR019734">
    <property type="entry name" value="TPR_rpt"/>
</dbReference>
<dbReference type="InterPro" id="IPR059106">
    <property type="entry name" value="WHD_MalT"/>
</dbReference>
<dbReference type="Gene3D" id="1.10.10.10">
    <property type="entry name" value="Winged helix-like DNA-binding domain superfamily/Winged helix DNA-binding domain"/>
    <property type="match status" value="1"/>
</dbReference>
<evidence type="ECO:0000313" key="3">
    <source>
        <dbReference type="EMBL" id="HHS30530.1"/>
    </source>
</evidence>
<evidence type="ECO:0000256" key="1">
    <source>
        <dbReference type="PROSITE-ProRule" id="PRU00339"/>
    </source>
</evidence>
<reference evidence="3" key="1">
    <citation type="journal article" date="2020" name="mSystems">
        <title>Genome- and Community-Level Interaction Insights into Carbon Utilization and Element Cycling Functions of Hydrothermarchaeota in Hydrothermal Sediment.</title>
        <authorList>
            <person name="Zhou Z."/>
            <person name="Liu Y."/>
            <person name="Xu W."/>
            <person name="Pan J."/>
            <person name="Luo Z.H."/>
            <person name="Li M."/>
        </authorList>
    </citation>
    <scope>NUCLEOTIDE SEQUENCE [LARGE SCALE GENOMIC DNA]</scope>
    <source>
        <strain evidence="3">SpSt-767</strain>
    </source>
</reference>
<dbReference type="InterPro" id="IPR016032">
    <property type="entry name" value="Sig_transdc_resp-reg_C-effctor"/>
</dbReference>
<feature type="repeat" description="TPR" evidence="1">
    <location>
        <begin position="585"/>
        <end position="618"/>
    </location>
</feature>
<evidence type="ECO:0000259" key="2">
    <source>
        <dbReference type="SMART" id="SM01043"/>
    </source>
</evidence>
<dbReference type="SMART" id="SM00028">
    <property type="entry name" value="TPR"/>
    <property type="match status" value="4"/>
</dbReference>
<comment type="caution">
    <text evidence="3">The sequence shown here is derived from an EMBL/GenBank/DDBJ whole genome shotgun (WGS) entry which is preliminary data.</text>
</comment>
<proteinExistence type="predicted"/>
<dbReference type="CDD" id="cd15831">
    <property type="entry name" value="BTAD"/>
    <property type="match status" value="1"/>
</dbReference>
<organism evidence="3">
    <name type="scientific">Desulfobacca acetoxidans</name>
    <dbReference type="NCBI Taxonomy" id="60893"/>
    <lineage>
        <taxon>Bacteria</taxon>
        <taxon>Pseudomonadati</taxon>
        <taxon>Thermodesulfobacteriota</taxon>
        <taxon>Desulfobaccia</taxon>
        <taxon>Desulfobaccales</taxon>
        <taxon>Desulfobaccaceae</taxon>
        <taxon>Desulfobacca</taxon>
    </lineage>
</organism>
<name>A0A7V6A5F8_9BACT</name>
<dbReference type="SUPFAM" id="SSF46894">
    <property type="entry name" value="C-terminal effector domain of the bipartite response regulators"/>
    <property type="match status" value="1"/>
</dbReference>
<dbReference type="PROSITE" id="PS50005">
    <property type="entry name" value="TPR"/>
    <property type="match status" value="1"/>
</dbReference>
<dbReference type="InterPro" id="IPR027417">
    <property type="entry name" value="P-loop_NTPase"/>
</dbReference>